<evidence type="ECO:0000313" key="1">
    <source>
        <dbReference type="EMBL" id="RAJ85666.1"/>
    </source>
</evidence>
<dbReference type="Proteomes" id="UP000249819">
    <property type="component" value="Unassembled WGS sequence"/>
</dbReference>
<evidence type="ECO:0000313" key="2">
    <source>
        <dbReference type="Proteomes" id="UP000249819"/>
    </source>
</evidence>
<dbReference type="OrthoDB" id="9956430at2"/>
<sequence length="212" mass="24597">MALHWKDIINTYNGRDVLYVKNYHGNPYSYSFNLQYKGHHARLFFSWEIKATILEKLFEGKYNIRLGQLGYLGYPEYRQRCVRAGQSDFYIELTGHAAQFAAIPNNWFNRLGWNRIEPTEISLKERFVIQGKPAEVYNLVEKELLQLSQLIPDVKLAIRTDYEDAITLKFYLHLRVGDVVTNRQLLERILALTTAMAEKLSPPAPAGNNVKS</sequence>
<proteinExistence type="predicted"/>
<name>A0A327WE37_9BACT</name>
<comment type="caution">
    <text evidence="1">The sequence shown here is derived from an EMBL/GenBank/DDBJ whole genome shotgun (WGS) entry which is preliminary data.</text>
</comment>
<accession>A0A327WE37</accession>
<gene>
    <name evidence="1" type="ORF">CLV59_102371</name>
</gene>
<dbReference type="AlphaFoldDB" id="A0A327WE37"/>
<reference evidence="1 2" key="1">
    <citation type="submission" date="2018-06" db="EMBL/GenBank/DDBJ databases">
        <title>Genomic Encyclopedia of Archaeal and Bacterial Type Strains, Phase II (KMG-II): from individual species to whole genera.</title>
        <authorList>
            <person name="Goeker M."/>
        </authorList>
    </citation>
    <scope>NUCLEOTIDE SEQUENCE [LARGE SCALE GENOMIC DNA]</scope>
    <source>
        <strain evidence="1 2">DSM 29821</strain>
    </source>
</reference>
<dbReference type="EMBL" id="QLMA01000002">
    <property type="protein sequence ID" value="RAJ85666.1"/>
    <property type="molecule type" value="Genomic_DNA"/>
</dbReference>
<dbReference type="RefSeq" id="WP_111591316.1">
    <property type="nucleotide sequence ID" value="NZ_QLMA01000002.1"/>
</dbReference>
<organism evidence="1 2">
    <name type="scientific">Chitinophaga dinghuensis</name>
    <dbReference type="NCBI Taxonomy" id="1539050"/>
    <lineage>
        <taxon>Bacteria</taxon>
        <taxon>Pseudomonadati</taxon>
        <taxon>Bacteroidota</taxon>
        <taxon>Chitinophagia</taxon>
        <taxon>Chitinophagales</taxon>
        <taxon>Chitinophagaceae</taxon>
        <taxon>Chitinophaga</taxon>
    </lineage>
</organism>
<protein>
    <submittedName>
        <fullName evidence="1">Uncharacterized protein</fullName>
    </submittedName>
</protein>
<keyword evidence="2" id="KW-1185">Reference proteome</keyword>